<evidence type="ECO:0000256" key="2">
    <source>
        <dbReference type="SAM" id="SignalP"/>
    </source>
</evidence>
<feature type="compositionally biased region" description="Polar residues" evidence="1">
    <location>
        <begin position="136"/>
        <end position="147"/>
    </location>
</feature>
<name>A0A1L8EJ91_HAEIR</name>
<sequence length="147" mass="16337">MKTIIFISICLCLVVSTISAEKSTHNKHSGDNKKLLKSAGGHEHQLKDALKSDHTPKSPLPLKEDLPLDHKPVREGRKHHRHGKNRKGGQHAGGEQQQNGRSRKSHSKSKKSHSESNPNGPAKTHHNKHGRKQGRGNKQAQQPQVQQ</sequence>
<keyword evidence="2" id="KW-0732">Signal</keyword>
<proteinExistence type="predicted"/>
<feature type="compositionally biased region" description="Basic and acidic residues" evidence="1">
    <location>
        <begin position="22"/>
        <end position="75"/>
    </location>
</feature>
<evidence type="ECO:0000313" key="3">
    <source>
        <dbReference type="EMBL" id="JAV18696.1"/>
    </source>
</evidence>
<evidence type="ECO:0000256" key="1">
    <source>
        <dbReference type="SAM" id="MobiDB-lite"/>
    </source>
</evidence>
<organism evidence="3">
    <name type="scientific">Haematobia irritans</name>
    <name type="common">Horn fly</name>
    <name type="synonym">Conops irritans</name>
    <dbReference type="NCBI Taxonomy" id="7368"/>
    <lineage>
        <taxon>Eukaryota</taxon>
        <taxon>Metazoa</taxon>
        <taxon>Ecdysozoa</taxon>
        <taxon>Arthropoda</taxon>
        <taxon>Hexapoda</taxon>
        <taxon>Insecta</taxon>
        <taxon>Pterygota</taxon>
        <taxon>Neoptera</taxon>
        <taxon>Endopterygota</taxon>
        <taxon>Diptera</taxon>
        <taxon>Brachycera</taxon>
        <taxon>Muscomorpha</taxon>
        <taxon>Muscoidea</taxon>
        <taxon>Muscidae</taxon>
        <taxon>Haematobia</taxon>
    </lineage>
</organism>
<protein>
    <submittedName>
        <fullName evidence="3">Putative secreted protein</fullName>
    </submittedName>
</protein>
<accession>A0A1L8EJ91</accession>
<feature type="chain" id="PRO_5013177040" evidence="2">
    <location>
        <begin position="21"/>
        <end position="147"/>
    </location>
</feature>
<feature type="region of interest" description="Disordered" evidence="1">
    <location>
        <begin position="21"/>
        <end position="147"/>
    </location>
</feature>
<feature type="signal peptide" evidence="2">
    <location>
        <begin position="1"/>
        <end position="20"/>
    </location>
</feature>
<feature type="compositionally biased region" description="Basic residues" evidence="1">
    <location>
        <begin position="123"/>
        <end position="135"/>
    </location>
</feature>
<dbReference type="AlphaFoldDB" id="A0A1L8EJ91"/>
<feature type="compositionally biased region" description="Basic residues" evidence="1">
    <location>
        <begin position="101"/>
        <end position="111"/>
    </location>
</feature>
<feature type="compositionally biased region" description="Basic residues" evidence="1">
    <location>
        <begin position="76"/>
        <end position="89"/>
    </location>
</feature>
<reference evidence="3" key="1">
    <citation type="submission" date="2017-01" db="EMBL/GenBank/DDBJ databases">
        <title>An insight into the sialome and mialome of the horn fly, Haematobia irritans.</title>
        <authorList>
            <person name="Breijo M."/>
            <person name="Boiani M."/>
            <person name="Ures X."/>
            <person name="Rocha S."/>
            <person name="Sequeira M."/>
            <person name="Ribeiro J.M."/>
        </authorList>
    </citation>
    <scope>NUCLEOTIDE SEQUENCE</scope>
</reference>
<dbReference type="EMBL" id="GFDG01000103">
    <property type="protein sequence ID" value="JAV18696.1"/>
    <property type="molecule type" value="Transcribed_RNA"/>
</dbReference>